<proteinExistence type="predicted"/>
<protein>
    <submittedName>
        <fullName evidence="1">Uncharacterized protein</fullName>
    </submittedName>
</protein>
<dbReference type="SUPFAM" id="SSF53098">
    <property type="entry name" value="Ribonuclease H-like"/>
    <property type="match status" value="1"/>
</dbReference>
<evidence type="ECO:0000313" key="1">
    <source>
        <dbReference type="EMBL" id="CAF5228437.1"/>
    </source>
</evidence>
<dbReference type="InterPro" id="IPR012337">
    <property type="entry name" value="RNaseH-like_sf"/>
</dbReference>
<organism evidence="1 2">
    <name type="scientific">Rotaria magnacalcarata</name>
    <dbReference type="NCBI Taxonomy" id="392030"/>
    <lineage>
        <taxon>Eukaryota</taxon>
        <taxon>Metazoa</taxon>
        <taxon>Spiralia</taxon>
        <taxon>Gnathifera</taxon>
        <taxon>Rotifera</taxon>
        <taxon>Eurotatoria</taxon>
        <taxon>Bdelloidea</taxon>
        <taxon>Philodinida</taxon>
        <taxon>Philodinidae</taxon>
        <taxon>Rotaria</taxon>
    </lineage>
</organism>
<gene>
    <name evidence="1" type="ORF">SMN809_LOCUS85758</name>
</gene>
<comment type="caution">
    <text evidence="1">The sequence shown here is derived from an EMBL/GenBank/DDBJ whole genome shotgun (WGS) entry which is preliminary data.</text>
</comment>
<reference evidence="1" key="1">
    <citation type="submission" date="2021-02" db="EMBL/GenBank/DDBJ databases">
        <authorList>
            <person name="Nowell W R."/>
        </authorList>
    </citation>
    <scope>NUCLEOTIDE SEQUENCE</scope>
</reference>
<name>A0A8S3K7F6_9BILA</name>
<dbReference type="EMBL" id="CAJOBI010366663">
    <property type="protein sequence ID" value="CAF5228437.1"/>
    <property type="molecule type" value="Genomic_DNA"/>
</dbReference>
<feature type="non-terminal residue" evidence="1">
    <location>
        <position position="90"/>
    </location>
</feature>
<dbReference type="Proteomes" id="UP000676336">
    <property type="component" value="Unassembled WGS sequence"/>
</dbReference>
<accession>A0A8S3K7F6</accession>
<evidence type="ECO:0000313" key="2">
    <source>
        <dbReference type="Proteomes" id="UP000676336"/>
    </source>
</evidence>
<sequence>HVGPNERFQQLNEFLNDIQKREEGRKELSKWQINLDNELVQLTGQADRSRDDRSLAHLSAKNLDKWILIYSQRDSQIAHSFVDSLYKYAC</sequence>
<dbReference type="AlphaFoldDB" id="A0A8S3K7F6"/>